<sequence length="87" mass="9765">QYAILLRSSRDRHGSRHRQLIHCGKSHGRSSSSLQISDGSRAIQEENHGCHAQSRSRGTNGVDSALESICEIDKQTNLRRKFISHIT</sequence>
<dbReference type="Proteomes" id="UP001432322">
    <property type="component" value="Unassembled WGS sequence"/>
</dbReference>
<organism evidence="1 2">
    <name type="scientific">Pristionchus fissidentatus</name>
    <dbReference type="NCBI Taxonomy" id="1538716"/>
    <lineage>
        <taxon>Eukaryota</taxon>
        <taxon>Metazoa</taxon>
        <taxon>Ecdysozoa</taxon>
        <taxon>Nematoda</taxon>
        <taxon>Chromadorea</taxon>
        <taxon>Rhabditida</taxon>
        <taxon>Rhabditina</taxon>
        <taxon>Diplogasteromorpha</taxon>
        <taxon>Diplogasteroidea</taxon>
        <taxon>Neodiplogasteridae</taxon>
        <taxon>Pristionchus</taxon>
    </lineage>
</organism>
<dbReference type="AlphaFoldDB" id="A0AAV5VYV8"/>
<keyword evidence="2" id="KW-1185">Reference proteome</keyword>
<feature type="non-terminal residue" evidence="1">
    <location>
        <position position="87"/>
    </location>
</feature>
<reference evidence="1" key="1">
    <citation type="submission" date="2023-10" db="EMBL/GenBank/DDBJ databases">
        <title>Genome assembly of Pristionchus species.</title>
        <authorList>
            <person name="Yoshida K."/>
            <person name="Sommer R.J."/>
        </authorList>
    </citation>
    <scope>NUCLEOTIDE SEQUENCE</scope>
    <source>
        <strain evidence="1">RS5133</strain>
    </source>
</reference>
<protein>
    <submittedName>
        <fullName evidence="1">Uncharacterized protein</fullName>
    </submittedName>
</protein>
<gene>
    <name evidence="1" type="ORF">PFISCL1PPCAC_16043</name>
</gene>
<feature type="non-terminal residue" evidence="1">
    <location>
        <position position="1"/>
    </location>
</feature>
<proteinExistence type="predicted"/>
<evidence type="ECO:0000313" key="1">
    <source>
        <dbReference type="EMBL" id="GMT24746.1"/>
    </source>
</evidence>
<dbReference type="EMBL" id="BTSY01000004">
    <property type="protein sequence ID" value="GMT24746.1"/>
    <property type="molecule type" value="Genomic_DNA"/>
</dbReference>
<name>A0AAV5VYV8_9BILA</name>
<accession>A0AAV5VYV8</accession>
<evidence type="ECO:0000313" key="2">
    <source>
        <dbReference type="Proteomes" id="UP001432322"/>
    </source>
</evidence>
<comment type="caution">
    <text evidence="1">The sequence shown here is derived from an EMBL/GenBank/DDBJ whole genome shotgun (WGS) entry which is preliminary data.</text>
</comment>